<evidence type="ECO:0000256" key="1">
    <source>
        <dbReference type="ARBA" id="ARBA00023027"/>
    </source>
</evidence>
<evidence type="ECO:0000313" key="3">
    <source>
        <dbReference type="EMBL" id="PWY56758.1"/>
    </source>
</evidence>
<organism evidence="3 5">
    <name type="scientific">Legionella qingyii</name>
    <dbReference type="NCBI Taxonomy" id="2184757"/>
    <lineage>
        <taxon>Bacteria</taxon>
        <taxon>Pseudomonadati</taxon>
        <taxon>Pseudomonadota</taxon>
        <taxon>Gammaproteobacteria</taxon>
        <taxon>Legionellales</taxon>
        <taxon>Legionellaceae</taxon>
        <taxon>Legionella</taxon>
    </lineage>
</organism>
<dbReference type="InterPro" id="IPR001509">
    <property type="entry name" value="Epimerase_deHydtase"/>
</dbReference>
<dbReference type="EMBL" id="QHJG01000006">
    <property type="protein sequence ID" value="PWY56758.1"/>
    <property type="molecule type" value="Genomic_DNA"/>
</dbReference>
<dbReference type="InterPro" id="IPR036291">
    <property type="entry name" value="NAD(P)-bd_dom_sf"/>
</dbReference>
<protein>
    <submittedName>
        <fullName evidence="3">NAD(P)-dependent oxidoreductase</fullName>
    </submittedName>
    <submittedName>
        <fullName evidence="4">SDR family oxidoreductase</fullName>
    </submittedName>
</protein>
<dbReference type="Gene3D" id="3.40.50.720">
    <property type="entry name" value="NAD(P)-binding Rossmann-like Domain"/>
    <property type="match status" value="1"/>
</dbReference>
<dbReference type="Proteomes" id="UP000287374">
    <property type="component" value="Unassembled WGS sequence"/>
</dbReference>
<comment type="caution">
    <text evidence="3">The sequence shown here is derived from an EMBL/GenBank/DDBJ whole genome shotgun (WGS) entry which is preliminary data.</text>
</comment>
<dbReference type="CDD" id="cd05266">
    <property type="entry name" value="SDR_a4"/>
    <property type="match status" value="1"/>
</dbReference>
<dbReference type="RefSeq" id="WP_110141850.1">
    <property type="nucleotide sequence ID" value="NZ_QHJG01000006.1"/>
</dbReference>
<keyword evidence="6" id="KW-1185">Reference proteome</keyword>
<evidence type="ECO:0000259" key="2">
    <source>
        <dbReference type="Pfam" id="PF01370"/>
    </source>
</evidence>
<dbReference type="EMBL" id="RZGX01000007">
    <property type="protein sequence ID" value="RUR23687.1"/>
    <property type="molecule type" value="Genomic_DNA"/>
</dbReference>
<dbReference type="AlphaFoldDB" id="A0A317U6D8"/>
<gene>
    <name evidence="3" type="ORF">DGG96_04945</name>
    <name evidence="4" type="ORF">ELY20_06670</name>
</gene>
<dbReference type="Proteomes" id="UP000247152">
    <property type="component" value="Unassembled WGS sequence"/>
</dbReference>
<evidence type="ECO:0000313" key="4">
    <source>
        <dbReference type="EMBL" id="RUR23687.1"/>
    </source>
</evidence>
<dbReference type="PANTHER" id="PTHR43574">
    <property type="entry name" value="EPIMERASE-RELATED"/>
    <property type="match status" value="1"/>
</dbReference>
<accession>A0A317U6D8</accession>
<keyword evidence="1" id="KW-0520">NAD</keyword>
<evidence type="ECO:0000313" key="5">
    <source>
        <dbReference type="Proteomes" id="UP000247152"/>
    </source>
</evidence>
<name>A0A317U6D8_9GAMM</name>
<sequence length="304" mass="34291">MVNHPNPPCFFIFGFGYTAEFLARELAQLNFKVVGTTRDKHKILNSTQKEYKLIDFDGDEVAFYLSKTTHILVSIPPSERGEPVLSRFSDLIIQSKAQIQWLGYLSSTGVYGDHHGAWVTEESDSIAAGPQAKLRLVAENNWMDFARTQGIPLHILRLAGIYGPHRNAIERIIGGKKVSIYKEGQVFSRIHVADIAAVIRASIKNPRPYSIYNVADDEPTPAHIVDAFAASLLNRAPLPLLSYETATMSPMEQQFYASNRRVSNAKIKEELKINLLYPSYREGLTQLFKDSYKGKNSDLRTWDE</sequence>
<dbReference type="Pfam" id="PF01370">
    <property type="entry name" value="Epimerase"/>
    <property type="match status" value="1"/>
</dbReference>
<dbReference type="OrthoDB" id="9808276at2"/>
<evidence type="ECO:0000313" key="6">
    <source>
        <dbReference type="Proteomes" id="UP000287374"/>
    </source>
</evidence>
<reference evidence="4 6" key="2">
    <citation type="submission" date="2018-12" db="EMBL/GenBank/DDBJ databases">
        <title>Legionella sp,whole genome shotgun sequence.</title>
        <authorList>
            <person name="Wu H."/>
        </authorList>
    </citation>
    <scope>NUCLEOTIDE SEQUENCE [LARGE SCALE GENOMIC DNA]</scope>
    <source>
        <strain evidence="4">Km489</strain>
        <strain evidence="6">km489</strain>
    </source>
</reference>
<reference evidence="3 5" key="1">
    <citation type="submission" date="2018-05" db="EMBL/GenBank/DDBJ databases">
        <title>Legionella qingyii sp.nov., whole genome shotgun sequence.</title>
        <authorList>
            <person name="Wu H."/>
            <person name="Zhu Q."/>
            <person name="Hu C."/>
        </authorList>
    </citation>
    <scope>NUCLEOTIDE SEQUENCE [LARGE SCALE GENOMIC DNA]</scope>
    <source>
        <strain evidence="3 5">HEB18</strain>
    </source>
</reference>
<proteinExistence type="predicted"/>
<feature type="domain" description="NAD-dependent epimerase/dehydratase" evidence="2">
    <location>
        <begin position="98"/>
        <end position="215"/>
    </location>
</feature>
<dbReference type="SUPFAM" id="SSF51735">
    <property type="entry name" value="NAD(P)-binding Rossmann-fold domains"/>
    <property type="match status" value="1"/>
</dbReference>